<dbReference type="AlphaFoldDB" id="A0AAE3E1S8"/>
<dbReference type="Pfam" id="PF00395">
    <property type="entry name" value="SLH"/>
    <property type="match status" value="2"/>
</dbReference>
<dbReference type="InterPro" id="IPR001119">
    <property type="entry name" value="SLH_dom"/>
</dbReference>
<evidence type="ECO:0000259" key="3">
    <source>
        <dbReference type="PROSITE" id="PS51272"/>
    </source>
</evidence>
<keyword evidence="1" id="KW-0677">Repeat</keyword>
<evidence type="ECO:0000256" key="2">
    <source>
        <dbReference type="SAM" id="SignalP"/>
    </source>
</evidence>
<evidence type="ECO:0000313" key="4">
    <source>
        <dbReference type="EMBL" id="MCC2211864.1"/>
    </source>
</evidence>
<evidence type="ECO:0000313" key="5">
    <source>
        <dbReference type="Proteomes" id="UP001198242"/>
    </source>
</evidence>
<feature type="chain" id="PRO_5042111170" evidence="2">
    <location>
        <begin position="24"/>
        <end position="418"/>
    </location>
</feature>
<protein>
    <submittedName>
        <fullName evidence="4">S-layer homology domain-containing protein</fullName>
    </submittedName>
</protein>
<evidence type="ECO:0000256" key="1">
    <source>
        <dbReference type="ARBA" id="ARBA00022737"/>
    </source>
</evidence>
<dbReference type="RefSeq" id="WP_308457228.1">
    <property type="nucleotide sequence ID" value="NZ_JAJEQM010000032.1"/>
</dbReference>
<dbReference type="PROSITE" id="PS51257">
    <property type="entry name" value="PROKAR_LIPOPROTEIN"/>
    <property type="match status" value="1"/>
</dbReference>
<gene>
    <name evidence="4" type="ORF">LKE05_13845</name>
</gene>
<name>A0AAE3E1S8_9FIRM</name>
<sequence>MKKKILATFLSAVTLVSCSSALAANYSDVNQSAWYSSYVNKISELNAFSGYEDGTFRPDNQITQEEFIKTVVCLICGELNESNAPTVKNTWNSKWSSWAVPYLDKAFELGLITEQDTKFKLVGIPCTRGEMAKVITRAVEYLKEEPVADTSTYIAKLNDYDRMKEEYKPYVLQAYAKGILSGYDDGTFRDDGLLTRAEASSVLVRLIDKSERINADETLYDYFGRKVTWTEPLRTDVPEQYQVSMSDISISQAIYDEAVANGGNITTKTLSRSKAMMFEDLVLQSIKYDGDTITLTVPDVLPESQRWAISIAYWDTDKDYDFTTMKSHYVGEPGTFEFNDIKVLEEISIKVLPLNSSSFTSGIFIDNGVNLSLERREKPLVDFNNAQTTFEWVQGQGYKDYFKDYVFDENKYEFELSW</sequence>
<feature type="signal peptide" evidence="2">
    <location>
        <begin position="1"/>
        <end position="23"/>
    </location>
</feature>
<comment type="caution">
    <text evidence="4">The sequence shown here is derived from an EMBL/GenBank/DDBJ whole genome shotgun (WGS) entry which is preliminary data.</text>
</comment>
<dbReference type="EMBL" id="JAJEQM010000032">
    <property type="protein sequence ID" value="MCC2211864.1"/>
    <property type="molecule type" value="Genomic_DNA"/>
</dbReference>
<accession>A0AAE3E1S8</accession>
<dbReference type="PANTHER" id="PTHR43308">
    <property type="entry name" value="OUTER MEMBRANE PROTEIN ALPHA-RELATED"/>
    <property type="match status" value="1"/>
</dbReference>
<proteinExistence type="predicted"/>
<organism evidence="4 5">
    <name type="scientific">Hominilimicola fabiformis</name>
    <dbReference type="NCBI Taxonomy" id="2885356"/>
    <lineage>
        <taxon>Bacteria</taxon>
        <taxon>Bacillati</taxon>
        <taxon>Bacillota</taxon>
        <taxon>Clostridia</taxon>
        <taxon>Eubacteriales</taxon>
        <taxon>Oscillospiraceae</taxon>
        <taxon>Hominilimicola</taxon>
    </lineage>
</organism>
<keyword evidence="5" id="KW-1185">Reference proteome</keyword>
<feature type="domain" description="SLH" evidence="3">
    <location>
        <begin position="154"/>
        <end position="217"/>
    </location>
</feature>
<dbReference type="InterPro" id="IPR051465">
    <property type="entry name" value="Cell_Envelope_Struct_Comp"/>
</dbReference>
<feature type="domain" description="SLH" evidence="3">
    <location>
        <begin position="22"/>
        <end position="85"/>
    </location>
</feature>
<dbReference type="PROSITE" id="PS51272">
    <property type="entry name" value="SLH"/>
    <property type="match status" value="2"/>
</dbReference>
<reference evidence="4 5" key="1">
    <citation type="submission" date="2021-10" db="EMBL/GenBank/DDBJ databases">
        <title>Anaerobic single-cell dispensing facilitates the cultivation of human gut bacteria.</title>
        <authorList>
            <person name="Afrizal A."/>
        </authorList>
    </citation>
    <scope>NUCLEOTIDE SEQUENCE [LARGE SCALE GENOMIC DNA]</scope>
    <source>
        <strain evidence="4 5">CLA-AA-H232</strain>
    </source>
</reference>
<dbReference type="Proteomes" id="UP001198242">
    <property type="component" value="Unassembled WGS sequence"/>
</dbReference>
<keyword evidence="2" id="KW-0732">Signal</keyword>